<feature type="region of interest" description="Disordered" evidence="1">
    <location>
        <begin position="1"/>
        <end position="60"/>
    </location>
</feature>
<dbReference type="Proteomes" id="UP000030151">
    <property type="component" value="Unassembled WGS sequence"/>
</dbReference>
<evidence type="ECO:0000313" key="2">
    <source>
        <dbReference type="EMBL" id="EXV03159.1"/>
    </source>
</evidence>
<feature type="region of interest" description="Disordered" evidence="1">
    <location>
        <begin position="110"/>
        <end position="176"/>
    </location>
</feature>
<proteinExistence type="predicted"/>
<protein>
    <submittedName>
        <fullName evidence="2">Uncharacterized protein</fullName>
    </submittedName>
</protein>
<dbReference type="AlphaFoldDB" id="A0A0A1UZ09"/>
<reference evidence="2 3" key="1">
    <citation type="submission" date="2014-02" db="EMBL/GenBank/DDBJ databases">
        <title>The genome sequence of the entomopathogenic fungus Metarhizium robertsii ARSEF 2575.</title>
        <authorList>
            <person name="Giuliano Garisto Donzelli B."/>
            <person name="Roe B.A."/>
            <person name="Macmil S.L."/>
            <person name="Krasnoff S.B."/>
            <person name="Gibson D.M."/>
        </authorList>
    </citation>
    <scope>NUCLEOTIDE SEQUENCE [LARGE SCALE GENOMIC DNA]</scope>
    <source>
        <strain evidence="2 3">ARSEF 2575</strain>
    </source>
</reference>
<organism evidence="2 3">
    <name type="scientific">Metarhizium robertsii</name>
    <dbReference type="NCBI Taxonomy" id="568076"/>
    <lineage>
        <taxon>Eukaryota</taxon>
        <taxon>Fungi</taxon>
        <taxon>Dikarya</taxon>
        <taxon>Ascomycota</taxon>
        <taxon>Pezizomycotina</taxon>
        <taxon>Sordariomycetes</taxon>
        <taxon>Hypocreomycetidae</taxon>
        <taxon>Hypocreales</taxon>
        <taxon>Clavicipitaceae</taxon>
        <taxon>Metarhizium</taxon>
    </lineage>
</organism>
<dbReference type="EMBL" id="JELW01000004">
    <property type="protein sequence ID" value="EXV03159.1"/>
    <property type="molecule type" value="Genomic_DNA"/>
</dbReference>
<dbReference type="HOGENOM" id="CLU_1525533_0_0_1"/>
<evidence type="ECO:0000313" key="3">
    <source>
        <dbReference type="Proteomes" id="UP000030151"/>
    </source>
</evidence>
<sequence length="176" mass="19232">MVRRHGDKDGQEHRHYGWTLGAGKSGKVTRLKAPGSRPRTRLFRSRDASTPATSDAGGFWTDMASQLNSSARGSKGPISPGSAALRHDGDAMANVVARGLNKNKSRLLRPRTLANCPRPNRTREDDGRTSDTLTADTTTKRRQMHNMRRNAYPNSGLAPSQAPPKALWRSRGATCT</sequence>
<feature type="compositionally biased region" description="Basic and acidic residues" evidence="1">
    <location>
        <begin position="1"/>
        <end position="15"/>
    </location>
</feature>
<accession>A0A0A1UZ09</accession>
<comment type="caution">
    <text evidence="2">The sequence shown here is derived from an EMBL/GenBank/DDBJ whole genome shotgun (WGS) entry which is preliminary data.</text>
</comment>
<name>A0A0A1UZ09_9HYPO</name>
<gene>
    <name evidence="2" type="ORF">X797_004281</name>
</gene>
<evidence type="ECO:0000256" key="1">
    <source>
        <dbReference type="SAM" id="MobiDB-lite"/>
    </source>
</evidence>